<dbReference type="OrthoDB" id="9806359at2"/>
<name>A0A1H1P7W2_9CELL</name>
<dbReference type="Proteomes" id="UP000185663">
    <property type="component" value="Chromosome I"/>
</dbReference>
<evidence type="ECO:0000313" key="3">
    <source>
        <dbReference type="EMBL" id="SDS07130.1"/>
    </source>
</evidence>
<evidence type="ECO:0000313" key="4">
    <source>
        <dbReference type="Proteomes" id="UP000185663"/>
    </source>
</evidence>
<gene>
    <name evidence="3" type="ORF">SAMN04489860_0729</name>
</gene>
<dbReference type="InterPro" id="IPR010819">
    <property type="entry name" value="AGE/CE"/>
</dbReference>
<dbReference type="AlphaFoldDB" id="A0A1H1P7W2"/>
<accession>A0A1H1P7W2</accession>
<keyword evidence="4" id="KW-1185">Reference proteome</keyword>
<dbReference type="STRING" id="545619.SAMN04489860_0729"/>
<dbReference type="Pfam" id="PF07221">
    <property type="entry name" value="GlcNAc_2-epim"/>
    <property type="match status" value="1"/>
</dbReference>
<dbReference type="PANTHER" id="PTHR15108">
    <property type="entry name" value="N-ACYLGLUCOSAMINE-2-EPIMERASE"/>
    <property type="match status" value="1"/>
</dbReference>
<dbReference type="GO" id="GO:0005975">
    <property type="term" value="P:carbohydrate metabolic process"/>
    <property type="evidence" value="ECO:0007669"/>
    <property type="project" value="InterPro"/>
</dbReference>
<evidence type="ECO:0000256" key="1">
    <source>
        <dbReference type="ARBA" id="ARBA00008558"/>
    </source>
</evidence>
<organism evidence="3 4">
    <name type="scientific">Paraoerskovia marina</name>
    <dbReference type="NCBI Taxonomy" id="545619"/>
    <lineage>
        <taxon>Bacteria</taxon>
        <taxon>Bacillati</taxon>
        <taxon>Actinomycetota</taxon>
        <taxon>Actinomycetes</taxon>
        <taxon>Micrococcales</taxon>
        <taxon>Cellulomonadaceae</taxon>
        <taxon>Paraoerskovia</taxon>
    </lineage>
</organism>
<evidence type="ECO:0000256" key="2">
    <source>
        <dbReference type="ARBA" id="ARBA00023235"/>
    </source>
</evidence>
<dbReference type="SUPFAM" id="SSF48208">
    <property type="entry name" value="Six-hairpin glycosidases"/>
    <property type="match status" value="1"/>
</dbReference>
<dbReference type="InterPro" id="IPR012341">
    <property type="entry name" value="6hp_glycosidase-like_sf"/>
</dbReference>
<sequence length="398" mass="42346">MTRVAVRGSVLDVADHAGVSPSADAQLEPVSDPGRAAVRRAARLRALLDGCAAVDVERIGVRTDVAARLAHVHSLGHLVGAENSAERADAALASLRTMLADPDHGGWFAGRGPGDGVDGAKDAGTHTAVVLAAATAALADRPGARVMLDEALVVLGQRFWDPEASMLRTEWDRAWNAPGPYRGLAANMYGVEAMLAAYEATADLQWLESSGAVVDRVVGWASANRWRLPEHFTPDWIPDRDYNVHDPRDAERPYGSVPGHGFVWARLLLSLEAAHGSTGRRTDAAISLFERALADAWTGDGFVATVDWQGNALDTRTPVAARCAAITTAYQLARVTGDERYARRAEDWWPADPDPWCSGPQDVHVAVQALLAPDLPVGASFGGAVRQGLRATGPTATR</sequence>
<dbReference type="Gene3D" id="1.50.10.10">
    <property type="match status" value="1"/>
</dbReference>
<keyword evidence="2" id="KW-0413">Isomerase</keyword>
<protein>
    <submittedName>
        <fullName evidence="3">Mannose or cellobiose epimerase, N-acyl-D-glucosamine 2-epimerase family</fullName>
    </submittedName>
</protein>
<proteinExistence type="inferred from homology"/>
<reference evidence="3 4" key="1">
    <citation type="submission" date="2016-10" db="EMBL/GenBank/DDBJ databases">
        <authorList>
            <person name="de Groot N.N."/>
        </authorList>
    </citation>
    <scope>NUCLEOTIDE SEQUENCE [LARGE SCALE GENOMIC DNA]</scope>
    <source>
        <strain evidence="3 4">DSM 22126</strain>
    </source>
</reference>
<dbReference type="eggNOG" id="COG2942">
    <property type="taxonomic scope" value="Bacteria"/>
</dbReference>
<dbReference type="InterPro" id="IPR008928">
    <property type="entry name" value="6-hairpin_glycosidase_sf"/>
</dbReference>
<dbReference type="GO" id="GO:0016853">
    <property type="term" value="F:isomerase activity"/>
    <property type="evidence" value="ECO:0007669"/>
    <property type="project" value="UniProtKB-KW"/>
</dbReference>
<comment type="similarity">
    <text evidence="1">Belongs to the N-acylglucosamine 2-epimerase family.</text>
</comment>
<dbReference type="EMBL" id="LT629776">
    <property type="protein sequence ID" value="SDS07130.1"/>
    <property type="molecule type" value="Genomic_DNA"/>
</dbReference>